<feature type="domain" description="Kinesin motor" evidence="13">
    <location>
        <begin position="123"/>
        <end position="474"/>
    </location>
</feature>
<dbReference type="InterPro" id="IPR001752">
    <property type="entry name" value="Kinesin_motor_dom"/>
</dbReference>
<feature type="compositionally biased region" description="Polar residues" evidence="12">
    <location>
        <begin position="18"/>
        <end position="38"/>
    </location>
</feature>
<feature type="compositionally biased region" description="Basic and acidic residues" evidence="12">
    <location>
        <begin position="1"/>
        <end position="15"/>
    </location>
</feature>
<evidence type="ECO:0000256" key="7">
    <source>
        <dbReference type="ARBA" id="ARBA00023175"/>
    </source>
</evidence>
<keyword evidence="8" id="KW-0206">Cytoskeleton</keyword>
<evidence type="ECO:0000313" key="14">
    <source>
        <dbReference type="EMBL" id="CAD5113550.1"/>
    </source>
</evidence>
<dbReference type="AlphaFoldDB" id="A0A7I8VD19"/>
<dbReference type="InterPro" id="IPR027417">
    <property type="entry name" value="P-loop_NTPase"/>
</dbReference>
<organism evidence="14 15">
    <name type="scientific">Dimorphilus gyrociliatus</name>
    <dbReference type="NCBI Taxonomy" id="2664684"/>
    <lineage>
        <taxon>Eukaryota</taxon>
        <taxon>Metazoa</taxon>
        <taxon>Spiralia</taxon>
        <taxon>Lophotrochozoa</taxon>
        <taxon>Annelida</taxon>
        <taxon>Polychaeta</taxon>
        <taxon>Polychaeta incertae sedis</taxon>
        <taxon>Dinophilidae</taxon>
        <taxon>Dimorphilus</taxon>
    </lineage>
</organism>
<feature type="region of interest" description="Disordered" evidence="12">
    <location>
        <begin position="1"/>
        <end position="38"/>
    </location>
</feature>
<keyword evidence="5 9" id="KW-0067">ATP-binding</keyword>
<dbReference type="Gene3D" id="3.40.850.10">
    <property type="entry name" value="Kinesin motor domain"/>
    <property type="match status" value="1"/>
</dbReference>
<dbReference type="GO" id="GO:0005874">
    <property type="term" value="C:microtubule"/>
    <property type="evidence" value="ECO:0007669"/>
    <property type="project" value="UniProtKB-KW"/>
</dbReference>
<dbReference type="PRINTS" id="PR00380">
    <property type="entry name" value="KINESINHEAVY"/>
</dbReference>
<feature type="binding site" evidence="9">
    <location>
        <begin position="210"/>
        <end position="217"/>
    </location>
    <ligand>
        <name>ATP</name>
        <dbReference type="ChEBI" id="CHEBI:30616"/>
    </ligand>
</feature>
<evidence type="ECO:0000256" key="3">
    <source>
        <dbReference type="ARBA" id="ARBA00022701"/>
    </source>
</evidence>
<evidence type="ECO:0000256" key="6">
    <source>
        <dbReference type="ARBA" id="ARBA00023054"/>
    </source>
</evidence>
<gene>
    <name evidence="14" type="ORF">DGYR_LOCUS2517</name>
</gene>
<comment type="similarity">
    <text evidence="9 10">Belongs to the TRAFAC class myosin-kinesin ATPase superfamily. Kinesin family.</text>
</comment>
<reference evidence="14 15" key="1">
    <citation type="submission" date="2020-08" db="EMBL/GenBank/DDBJ databases">
        <authorList>
            <person name="Hejnol A."/>
        </authorList>
    </citation>
    <scope>NUCLEOTIDE SEQUENCE [LARGE SCALE GENOMIC DNA]</scope>
</reference>
<evidence type="ECO:0000256" key="12">
    <source>
        <dbReference type="SAM" id="MobiDB-lite"/>
    </source>
</evidence>
<evidence type="ECO:0000256" key="11">
    <source>
        <dbReference type="SAM" id="Coils"/>
    </source>
</evidence>
<dbReference type="PANTHER" id="PTHR47117">
    <property type="entry name" value="STAR-RELATED LIPID TRANSFER PROTEIN 9"/>
    <property type="match status" value="1"/>
</dbReference>
<accession>A0A7I8VD19</accession>
<evidence type="ECO:0000259" key="13">
    <source>
        <dbReference type="PROSITE" id="PS50067"/>
    </source>
</evidence>
<dbReference type="GO" id="GO:0005524">
    <property type="term" value="F:ATP binding"/>
    <property type="evidence" value="ECO:0007669"/>
    <property type="project" value="UniProtKB-UniRule"/>
</dbReference>
<keyword evidence="7 9" id="KW-0505">Motor protein</keyword>
<protein>
    <recommendedName>
        <fullName evidence="10">Kinesin-like protein</fullName>
    </recommendedName>
</protein>
<proteinExistence type="inferred from homology"/>
<evidence type="ECO:0000256" key="8">
    <source>
        <dbReference type="ARBA" id="ARBA00023212"/>
    </source>
</evidence>
<sequence>MDTRSRLAKARKFDPMVENSSPKRTRSSTPLGRSSKSVRFNKHTLETTVGGSRKEGYTKLNNAECSIFDNTGITGSPEIRRSAPYENPSALFHIVPSPSRRYTLDSSMKQLETMKSDSQEDCRIVVAVRCRPLLEREKEHDAKIVVSMQDNETTISHNSTVHKFVYEHSFWSCEPNHSNFSDQQRVYEVLAKPLIDVAFRGFNTCLLAYGQTSSGKSHSMMGDEKSQGIIPRFCIDFFKRISNLSDDIRTKVELSFYEIYNEKIHDLYDDGYSCGRVSNTGNTPSRKNLKVREHQTFGPYVEGLTCYSIDSADEALNWINVGLRNRATASTGMNDKSSRSHAVFTLVLTQSKGETIEGTVQEHNVTSRINMVDLAGSERAAASGSTGERLQEGKSINLSLMTLGKVITQLSQNPDNQKSQSIYIPYRESQLTFLLKDSLGGNSKTAMLATISPASSNYEETISTLRYAQKARNIVNVVRVNEDHRVSIIRKLIHENNMLKKAMDPETRRKLTEKTNNEIQANVLQKEIDDMKAKYERKISDLTAYYENRLEEKQKKNSKVDSYEKLIESLKEEYETRFKRLEEESKLHKRKFEDEKHNLKNQQNDFERKIKEYELKLEVSEEDKKVYQKRFDVELDDHEKRIKRYQMNESELEGKLKELNEKLSKIEEEKRLYEDQVREERRRYQRKLEEERDLQRLKRGEEEIREIYERKVQKLEEDRRVCDEKLEDQRKRYQRKLEEEEKEIERLKKRELETEESRRKLFEEKLKQEKEIYQTRVKEYEEKIVLLKNEIKNQESSRERIKQESEEGKEQLNRKINSLERELKKVTTKFLEVIELLKAERKCIFDKAEECRRAREQKQGVR</sequence>
<dbReference type="SUPFAM" id="SSF52540">
    <property type="entry name" value="P-loop containing nucleoside triphosphate hydrolases"/>
    <property type="match status" value="1"/>
</dbReference>
<keyword evidence="6 11" id="KW-0175">Coiled coil</keyword>
<dbReference type="GO" id="GO:0007018">
    <property type="term" value="P:microtubule-based movement"/>
    <property type="evidence" value="ECO:0007669"/>
    <property type="project" value="InterPro"/>
</dbReference>
<dbReference type="PROSITE" id="PS50067">
    <property type="entry name" value="KINESIN_MOTOR_2"/>
    <property type="match status" value="1"/>
</dbReference>
<keyword evidence="4 9" id="KW-0547">Nucleotide-binding</keyword>
<evidence type="ECO:0000256" key="5">
    <source>
        <dbReference type="ARBA" id="ARBA00022840"/>
    </source>
</evidence>
<evidence type="ECO:0000256" key="9">
    <source>
        <dbReference type="PROSITE-ProRule" id="PRU00283"/>
    </source>
</evidence>
<dbReference type="PANTHER" id="PTHR47117:SF5">
    <property type="entry name" value="KINESIN-LIKE PROTEIN KIF14"/>
    <property type="match status" value="1"/>
</dbReference>
<keyword evidence="3 10" id="KW-0493">Microtubule</keyword>
<feature type="coiled-coil region" evidence="11">
    <location>
        <begin position="514"/>
        <end position="829"/>
    </location>
</feature>
<evidence type="ECO:0000256" key="1">
    <source>
        <dbReference type="ARBA" id="ARBA00004245"/>
    </source>
</evidence>
<dbReference type="InterPro" id="IPR036961">
    <property type="entry name" value="Kinesin_motor_dom_sf"/>
</dbReference>
<dbReference type="OrthoDB" id="3176171at2759"/>
<dbReference type="EMBL" id="CAJFCJ010000004">
    <property type="protein sequence ID" value="CAD5113550.1"/>
    <property type="molecule type" value="Genomic_DNA"/>
</dbReference>
<dbReference type="GO" id="GO:0003777">
    <property type="term" value="F:microtubule motor activity"/>
    <property type="evidence" value="ECO:0007669"/>
    <property type="project" value="InterPro"/>
</dbReference>
<dbReference type="PROSITE" id="PS00411">
    <property type="entry name" value="KINESIN_MOTOR_1"/>
    <property type="match status" value="1"/>
</dbReference>
<keyword evidence="15" id="KW-1185">Reference proteome</keyword>
<dbReference type="FunFam" id="3.40.850.10:FF:000042">
    <property type="entry name" value="Kinesin family member 14"/>
    <property type="match status" value="1"/>
</dbReference>
<name>A0A7I8VD19_9ANNE</name>
<evidence type="ECO:0000313" key="15">
    <source>
        <dbReference type="Proteomes" id="UP000549394"/>
    </source>
</evidence>
<dbReference type="Proteomes" id="UP000549394">
    <property type="component" value="Unassembled WGS sequence"/>
</dbReference>
<dbReference type="Pfam" id="PF00225">
    <property type="entry name" value="Kinesin"/>
    <property type="match status" value="1"/>
</dbReference>
<dbReference type="SMART" id="SM00129">
    <property type="entry name" value="KISc"/>
    <property type="match status" value="1"/>
</dbReference>
<keyword evidence="2" id="KW-0963">Cytoplasm</keyword>
<dbReference type="GO" id="GO:0008017">
    <property type="term" value="F:microtubule binding"/>
    <property type="evidence" value="ECO:0007669"/>
    <property type="project" value="InterPro"/>
</dbReference>
<comment type="caution">
    <text evidence="14">The sequence shown here is derived from an EMBL/GenBank/DDBJ whole genome shotgun (WGS) entry which is preliminary data.</text>
</comment>
<evidence type="ECO:0000256" key="2">
    <source>
        <dbReference type="ARBA" id="ARBA00022490"/>
    </source>
</evidence>
<comment type="subcellular location">
    <subcellularLocation>
        <location evidence="1">Cytoplasm</location>
        <location evidence="1">Cytoskeleton</location>
    </subcellularLocation>
</comment>
<evidence type="ECO:0000256" key="4">
    <source>
        <dbReference type="ARBA" id="ARBA00022741"/>
    </source>
</evidence>
<dbReference type="InterPro" id="IPR019821">
    <property type="entry name" value="Kinesin_motor_CS"/>
</dbReference>
<evidence type="ECO:0000256" key="10">
    <source>
        <dbReference type="RuleBase" id="RU000394"/>
    </source>
</evidence>